<accession>A0ABS4IKV3</accession>
<dbReference type="Pfam" id="PF06854">
    <property type="entry name" value="Phage_Gp15"/>
    <property type="match status" value="1"/>
</dbReference>
<evidence type="ECO:0000313" key="1">
    <source>
        <dbReference type="EMBL" id="MBP1971577.1"/>
    </source>
</evidence>
<keyword evidence="2" id="KW-1185">Reference proteome</keyword>
<evidence type="ECO:0000313" key="2">
    <source>
        <dbReference type="Proteomes" id="UP001519345"/>
    </source>
</evidence>
<dbReference type="EMBL" id="JAGGKX010000029">
    <property type="protein sequence ID" value="MBP1971577.1"/>
    <property type="molecule type" value="Genomic_DNA"/>
</dbReference>
<gene>
    <name evidence="1" type="ORF">J2Z83_003728</name>
</gene>
<reference evidence="1 2" key="1">
    <citation type="submission" date="2021-03" db="EMBL/GenBank/DDBJ databases">
        <title>Genomic Encyclopedia of Type Strains, Phase IV (KMG-IV): sequencing the most valuable type-strain genomes for metagenomic binning, comparative biology and taxonomic classification.</title>
        <authorList>
            <person name="Goeker M."/>
        </authorList>
    </citation>
    <scope>NUCLEOTIDE SEQUENCE [LARGE SCALE GENOMIC DNA]</scope>
    <source>
        <strain evidence="1 2">DSM 25609</strain>
    </source>
</reference>
<organism evidence="1 2">
    <name type="scientific">Virgibacillus natechei</name>
    <dbReference type="NCBI Taxonomy" id="1216297"/>
    <lineage>
        <taxon>Bacteria</taxon>
        <taxon>Bacillati</taxon>
        <taxon>Bacillota</taxon>
        <taxon>Bacilli</taxon>
        <taxon>Bacillales</taxon>
        <taxon>Bacillaceae</taxon>
        <taxon>Virgibacillus</taxon>
    </lineage>
</organism>
<protein>
    <recommendedName>
        <fullName evidence="3">Bacteriophage Gp15 protein</fullName>
    </recommendedName>
</protein>
<dbReference type="InterPro" id="IPR009660">
    <property type="entry name" value="Phage_A500_Gp15"/>
</dbReference>
<dbReference type="Proteomes" id="UP001519345">
    <property type="component" value="Unassembled WGS sequence"/>
</dbReference>
<sequence>MAYDNILRLFDLFRDDSFNQYDQIDIGLEMLLHDYDKIEDLALDKKYELFKFILLEFIDIDLDKPQEQSGEKQEKIYDFDIDADRIYASFLMDYKIDLMDLQGELHWKKFFALFEGLSSETPFQKVVGYRTAKAPKETKHNKEQRNNIKKLKQKYALEQKEQNADDVFNDMITAFGGTQS</sequence>
<name>A0ABS4IKV3_9BACI</name>
<evidence type="ECO:0008006" key="3">
    <source>
        <dbReference type="Google" id="ProtNLM"/>
    </source>
</evidence>
<proteinExistence type="predicted"/>
<comment type="caution">
    <text evidence="1">The sequence shown here is derived from an EMBL/GenBank/DDBJ whole genome shotgun (WGS) entry which is preliminary data.</text>
</comment>